<evidence type="ECO:0000313" key="1">
    <source>
        <dbReference type="EMBL" id="MVO84124.1"/>
    </source>
</evidence>
<evidence type="ECO:0008006" key="3">
    <source>
        <dbReference type="Google" id="ProtNLM"/>
    </source>
</evidence>
<gene>
    <name evidence="1" type="ORF">GPA10_04900</name>
</gene>
<comment type="caution">
    <text evidence="1">The sequence shown here is derived from an EMBL/GenBank/DDBJ whole genome shotgun (WGS) entry which is preliminary data.</text>
</comment>
<evidence type="ECO:0000313" key="2">
    <source>
        <dbReference type="Proteomes" id="UP000483802"/>
    </source>
</evidence>
<protein>
    <recommendedName>
        <fullName evidence="3">Bifunctional DNA primase/polymerase, N-terminal</fullName>
    </recommendedName>
</protein>
<organism evidence="1 2">
    <name type="scientific">Streptomyces typhae</name>
    <dbReference type="NCBI Taxonomy" id="2681492"/>
    <lineage>
        <taxon>Bacteria</taxon>
        <taxon>Bacillati</taxon>
        <taxon>Actinomycetota</taxon>
        <taxon>Actinomycetes</taxon>
        <taxon>Kitasatosporales</taxon>
        <taxon>Streptomycetaceae</taxon>
        <taxon>Streptomyces</taxon>
    </lineage>
</organism>
<reference evidence="1 2" key="1">
    <citation type="submission" date="2019-11" db="EMBL/GenBank/DDBJ databases">
        <title>Streptomyces typhae sp. nov., a novel endophytic actinomycete isolated from the root of cattail pollen (Typha angustifolia L.).</title>
        <authorList>
            <person name="Peng C."/>
        </authorList>
    </citation>
    <scope>NUCLEOTIDE SEQUENCE [LARGE SCALE GENOMIC DNA]</scope>
    <source>
        <strain evidence="2">p1417</strain>
    </source>
</reference>
<dbReference type="RefSeq" id="WP_157164390.1">
    <property type="nucleotide sequence ID" value="NZ_WPNZ01000002.1"/>
</dbReference>
<proteinExistence type="predicted"/>
<accession>A0A6L6WSH5</accession>
<keyword evidence="2" id="KW-1185">Reference proteome</keyword>
<sequence>MIRIARADLDWLLPAGADLDVVTAAWDNGTLAPIPVGRLWDAIQLPKHLGWPTLNCLHRARHSVGASLQGSSYFYVLVPPGGAAIWKAPATVALSWGDKLAVPDPAQQVPLTPNARTWVIPPRLPLTLSNPTALRAAYQAARREAQPGI</sequence>
<dbReference type="Proteomes" id="UP000483802">
    <property type="component" value="Unassembled WGS sequence"/>
</dbReference>
<dbReference type="EMBL" id="WPNZ01000002">
    <property type="protein sequence ID" value="MVO84124.1"/>
    <property type="molecule type" value="Genomic_DNA"/>
</dbReference>
<name>A0A6L6WSH5_9ACTN</name>
<dbReference type="AlphaFoldDB" id="A0A6L6WSH5"/>